<dbReference type="Pfam" id="PF00005">
    <property type="entry name" value="ABC_tran"/>
    <property type="match status" value="1"/>
</dbReference>
<dbReference type="PROSITE" id="PS00211">
    <property type="entry name" value="ABC_TRANSPORTER_1"/>
    <property type="match status" value="1"/>
</dbReference>
<dbReference type="InterPro" id="IPR017911">
    <property type="entry name" value="MacB-like_ATP-bd"/>
</dbReference>
<dbReference type="PROSITE" id="PS50893">
    <property type="entry name" value="ABC_TRANSPORTER_2"/>
    <property type="match status" value="1"/>
</dbReference>
<dbReference type="PANTHER" id="PTHR42798">
    <property type="entry name" value="LIPOPROTEIN-RELEASING SYSTEM ATP-BINDING PROTEIN LOLD"/>
    <property type="match status" value="1"/>
</dbReference>
<evidence type="ECO:0000313" key="8">
    <source>
        <dbReference type="Proteomes" id="UP000266483"/>
    </source>
</evidence>
<dbReference type="SUPFAM" id="SSF52540">
    <property type="entry name" value="P-loop containing nucleoside triphosphate hydrolases"/>
    <property type="match status" value="1"/>
</dbReference>
<proteinExistence type="inferred from homology"/>
<gene>
    <name evidence="7" type="ORF">CJO09_12315</name>
</gene>
<evidence type="ECO:0000256" key="5">
    <source>
        <dbReference type="ARBA" id="ARBA00022840"/>
    </source>
</evidence>
<keyword evidence="8" id="KW-1185">Reference proteome</keyword>
<comment type="similarity">
    <text evidence="1">Belongs to the ABC transporter superfamily.</text>
</comment>
<organism evidence="7 8">
    <name type="scientific">Neopusillimonas maritima</name>
    <dbReference type="NCBI Taxonomy" id="2026239"/>
    <lineage>
        <taxon>Bacteria</taxon>
        <taxon>Pseudomonadati</taxon>
        <taxon>Pseudomonadota</taxon>
        <taxon>Betaproteobacteria</taxon>
        <taxon>Burkholderiales</taxon>
        <taxon>Alcaligenaceae</taxon>
        <taxon>Neopusillimonas</taxon>
    </lineage>
</organism>
<evidence type="ECO:0000259" key="6">
    <source>
        <dbReference type="PROSITE" id="PS50893"/>
    </source>
</evidence>
<sequence length="223" mass="24160">MSLVNSVEVQNLCRRVTDRGGELTILDNISLNAHPGEAIAITGSSGSGKSTLLGLMAGLDVPTSGSVHLMGHSLFSLDEEGRAALRARHIGFVFQSFQLLPNLTALENVMLPLELSGQPALEAATRMLEKVGLKDRLRHYPRTLSGGEQQRVSLARAFVVQPDILFADEPTGSLDEQNGQIVIELMFRLLKEQNATLVMVTHDPAVAARCDRQLRLQGGRLAT</sequence>
<reference evidence="7 8" key="1">
    <citation type="submission" date="2017-08" db="EMBL/GenBank/DDBJ databases">
        <title>Pusillimonas indicus sp. nov., a member of the family Alcaligenaceae isolated from surface seawater.</title>
        <authorList>
            <person name="Li J."/>
        </authorList>
    </citation>
    <scope>NUCLEOTIDE SEQUENCE [LARGE SCALE GENOMIC DNA]</scope>
    <source>
        <strain evidence="7 8">17-4A</strain>
    </source>
</reference>
<dbReference type="PANTHER" id="PTHR42798:SF2">
    <property type="entry name" value="ABC TRANSPORTER ATP-BINDING PROTEIN MG467-RELATED"/>
    <property type="match status" value="1"/>
</dbReference>
<evidence type="ECO:0000256" key="4">
    <source>
        <dbReference type="ARBA" id="ARBA00022741"/>
    </source>
</evidence>
<evidence type="ECO:0000256" key="2">
    <source>
        <dbReference type="ARBA" id="ARBA00022448"/>
    </source>
</evidence>
<dbReference type="Gene3D" id="3.40.50.300">
    <property type="entry name" value="P-loop containing nucleotide triphosphate hydrolases"/>
    <property type="match status" value="1"/>
</dbReference>
<evidence type="ECO:0000256" key="1">
    <source>
        <dbReference type="ARBA" id="ARBA00005417"/>
    </source>
</evidence>
<feature type="domain" description="ABC transporter" evidence="6">
    <location>
        <begin position="7"/>
        <end position="222"/>
    </location>
</feature>
<dbReference type="EMBL" id="NQOU01000005">
    <property type="protein sequence ID" value="RII82137.1"/>
    <property type="molecule type" value="Genomic_DNA"/>
</dbReference>
<name>A0ABX9MT40_9BURK</name>
<keyword evidence="3" id="KW-0472">Membrane</keyword>
<protein>
    <submittedName>
        <fullName evidence="7">ABC transporter</fullName>
    </submittedName>
</protein>
<keyword evidence="5" id="KW-0067">ATP-binding</keyword>
<comment type="caution">
    <text evidence="7">The sequence shown here is derived from an EMBL/GenBank/DDBJ whole genome shotgun (WGS) entry which is preliminary data.</text>
</comment>
<dbReference type="CDD" id="cd03255">
    <property type="entry name" value="ABC_MJ0796_LolCDE_FtsE"/>
    <property type="match status" value="1"/>
</dbReference>
<keyword evidence="2" id="KW-0813">Transport</keyword>
<dbReference type="InterPro" id="IPR003593">
    <property type="entry name" value="AAA+_ATPase"/>
</dbReference>
<evidence type="ECO:0000256" key="3">
    <source>
        <dbReference type="ARBA" id="ARBA00022475"/>
    </source>
</evidence>
<dbReference type="InterPro" id="IPR017871">
    <property type="entry name" value="ABC_transporter-like_CS"/>
</dbReference>
<evidence type="ECO:0000313" key="7">
    <source>
        <dbReference type="EMBL" id="RII82137.1"/>
    </source>
</evidence>
<dbReference type="RefSeq" id="WP_119442617.1">
    <property type="nucleotide sequence ID" value="NZ_CP170494.1"/>
</dbReference>
<dbReference type="InterPro" id="IPR027417">
    <property type="entry name" value="P-loop_NTPase"/>
</dbReference>
<keyword evidence="4" id="KW-0547">Nucleotide-binding</keyword>
<accession>A0ABX9MT40</accession>
<dbReference type="Proteomes" id="UP000266483">
    <property type="component" value="Unassembled WGS sequence"/>
</dbReference>
<keyword evidence="3" id="KW-1003">Cell membrane</keyword>
<dbReference type="InterPro" id="IPR003439">
    <property type="entry name" value="ABC_transporter-like_ATP-bd"/>
</dbReference>
<dbReference type="SMART" id="SM00382">
    <property type="entry name" value="AAA"/>
    <property type="match status" value="1"/>
</dbReference>